<comment type="caution">
    <text evidence="6">The sequence shown here is derived from an EMBL/GenBank/DDBJ whole genome shotgun (WGS) entry which is preliminary data.</text>
</comment>
<evidence type="ECO:0000256" key="2">
    <source>
        <dbReference type="ARBA" id="ARBA00022801"/>
    </source>
</evidence>
<dbReference type="PANTHER" id="PTHR43222:SF2">
    <property type="entry name" value="NUDIX HYDROLASE 23, CHLOROPLASTIC"/>
    <property type="match status" value="1"/>
</dbReference>
<keyword evidence="2 4" id="KW-0378">Hydrolase</keyword>
<protein>
    <submittedName>
        <fullName evidence="6">NUDIX hydrolase</fullName>
    </submittedName>
</protein>
<accession>A0A2M7G8H8</accession>
<evidence type="ECO:0000256" key="3">
    <source>
        <dbReference type="ARBA" id="ARBA00022842"/>
    </source>
</evidence>
<reference evidence="6 7" key="1">
    <citation type="submission" date="2017-09" db="EMBL/GenBank/DDBJ databases">
        <title>Depth-based differentiation of microbial function through sediment-hosted aquifers and enrichment of novel symbionts in the deep terrestrial subsurface.</title>
        <authorList>
            <person name="Probst A.J."/>
            <person name="Ladd B."/>
            <person name="Jarett J.K."/>
            <person name="Geller-Mcgrath D.E."/>
            <person name="Sieber C.M."/>
            <person name="Emerson J.B."/>
            <person name="Anantharaman K."/>
            <person name="Thomas B.C."/>
            <person name="Malmstrom R."/>
            <person name="Stieglmeier M."/>
            <person name="Klingl A."/>
            <person name="Woyke T."/>
            <person name="Ryan C.M."/>
            <person name="Banfield J.F."/>
        </authorList>
    </citation>
    <scope>NUCLEOTIDE SEQUENCE [LARGE SCALE GENOMIC DNA]</scope>
    <source>
        <strain evidence="6">CG17_big_fil_post_rev_8_21_14_2_50_48_46</strain>
    </source>
</reference>
<comment type="cofactor">
    <cofactor evidence="1">
        <name>Mg(2+)</name>
        <dbReference type="ChEBI" id="CHEBI:18420"/>
    </cofactor>
</comment>
<evidence type="ECO:0000259" key="5">
    <source>
        <dbReference type="PROSITE" id="PS51462"/>
    </source>
</evidence>
<keyword evidence="3" id="KW-0460">Magnesium</keyword>
<dbReference type="Pfam" id="PF00293">
    <property type="entry name" value="NUDIX"/>
    <property type="match status" value="1"/>
</dbReference>
<evidence type="ECO:0000313" key="7">
    <source>
        <dbReference type="Proteomes" id="UP000231019"/>
    </source>
</evidence>
<dbReference type="Proteomes" id="UP000231019">
    <property type="component" value="Unassembled WGS sequence"/>
</dbReference>
<sequence>MPPIQYCSHCAAPVQRRIPQGDNRERIVCTACTTVHYQNPQIVVGCVAFAEEGYLLCQRAIEPRSGFWTIPGGYLELNESTEEGALREAHEEAGAKLNILSLLAVYSLTHISQVQILYLAKMQTLNLCAGEESLQVKIFPWQKIPWDSLAFPSNYWALHHAQAMRKNPALTPDLRSGNSLLPPGSALDY</sequence>
<dbReference type="PROSITE" id="PS00893">
    <property type="entry name" value="NUDIX_BOX"/>
    <property type="match status" value="1"/>
</dbReference>
<evidence type="ECO:0000256" key="4">
    <source>
        <dbReference type="RuleBase" id="RU003476"/>
    </source>
</evidence>
<dbReference type="CDD" id="cd04511">
    <property type="entry name" value="NUDIX_Hydrolase"/>
    <property type="match status" value="1"/>
</dbReference>
<dbReference type="SUPFAM" id="SSF55811">
    <property type="entry name" value="Nudix"/>
    <property type="match status" value="1"/>
</dbReference>
<dbReference type="InterPro" id="IPR015797">
    <property type="entry name" value="NUDIX_hydrolase-like_dom_sf"/>
</dbReference>
<proteinExistence type="inferred from homology"/>
<dbReference type="EMBL" id="PFFQ01000012">
    <property type="protein sequence ID" value="PIW18413.1"/>
    <property type="molecule type" value="Genomic_DNA"/>
</dbReference>
<dbReference type="GO" id="GO:0016787">
    <property type="term" value="F:hydrolase activity"/>
    <property type="evidence" value="ECO:0007669"/>
    <property type="project" value="UniProtKB-KW"/>
</dbReference>
<dbReference type="InterPro" id="IPR020084">
    <property type="entry name" value="NUDIX_hydrolase_CS"/>
</dbReference>
<dbReference type="InterPro" id="IPR029401">
    <property type="entry name" value="Nudix_N"/>
</dbReference>
<evidence type="ECO:0000313" key="6">
    <source>
        <dbReference type="EMBL" id="PIW18413.1"/>
    </source>
</evidence>
<dbReference type="PROSITE" id="PS51462">
    <property type="entry name" value="NUDIX"/>
    <property type="match status" value="1"/>
</dbReference>
<dbReference type="PRINTS" id="PR00502">
    <property type="entry name" value="NUDIXFAMILY"/>
</dbReference>
<gene>
    <name evidence="6" type="ORF">COW36_03740</name>
</gene>
<name>A0A2M7G8H8_9BACT</name>
<comment type="similarity">
    <text evidence="4">Belongs to the Nudix hydrolase family.</text>
</comment>
<dbReference type="InterPro" id="IPR020476">
    <property type="entry name" value="Nudix_hydrolase"/>
</dbReference>
<dbReference type="Pfam" id="PF14803">
    <property type="entry name" value="Zn_ribbon_Nudix"/>
    <property type="match status" value="1"/>
</dbReference>
<dbReference type="Gene3D" id="2.20.70.10">
    <property type="match status" value="1"/>
</dbReference>
<dbReference type="InterPro" id="IPR000086">
    <property type="entry name" value="NUDIX_hydrolase_dom"/>
</dbReference>
<evidence type="ECO:0000256" key="1">
    <source>
        <dbReference type="ARBA" id="ARBA00001946"/>
    </source>
</evidence>
<dbReference type="Gene3D" id="3.90.79.10">
    <property type="entry name" value="Nucleoside Triphosphate Pyrophosphohydrolase"/>
    <property type="match status" value="1"/>
</dbReference>
<dbReference type="AlphaFoldDB" id="A0A2M7G8H8"/>
<dbReference type="PANTHER" id="PTHR43222">
    <property type="entry name" value="NUDIX HYDROLASE 23"/>
    <property type="match status" value="1"/>
</dbReference>
<feature type="domain" description="Nudix hydrolase" evidence="5">
    <location>
        <begin position="39"/>
        <end position="164"/>
    </location>
</feature>
<organism evidence="6 7">
    <name type="scientific">bacterium (Candidatus Blackallbacteria) CG17_big_fil_post_rev_8_21_14_2_50_48_46</name>
    <dbReference type="NCBI Taxonomy" id="2014261"/>
    <lineage>
        <taxon>Bacteria</taxon>
        <taxon>Candidatus Blackallbacteria</taxon>
    </lineage>
</organism>